<name>A0ABU3ADH5_9FLAO</name>
<proteinExistence type="predicted"/>
<reference evidence="1 2" key="1">
    <citation type="submission" date="2023-09" db="EMBL/GenBank/DDBJ databases">
        <authorList>
            <person name="Rey-Velasco X."/>
        </authorList>
    </citation>
    <scope>NUCLEOTIDE SEQUENCE [LARGE SCALE GENOMIC DNA]</scope>
    <source>
        <strain evidence="1 2">F388</strain>
    </source>
</reference>
<evidence type="ECO:0000313" key="1">
    <source>
        <dbReference type="EMBL" id="MDT0608039.1"/>
    </source>
</evidence>
<dbReference type="EMBL" id="JAVRHR010000003">
    <property type="protein sequence ID" value="MDT0608039.1"/>
    <property type="molecule type" value="Genomic_DNA"/>
</dbReference>
<dbReference type="Proteomes" id="UP001255246">
    <property type="component" value="Unassembled WGS sequence"/>
</dbReference>
<dbReference type="RefSeq" id="WP_311352392.1">
    <property type="nucleotide sequence ID" value="NZ_JAVRHR010000003.1"/>
</dbReference>
<comment type="caution">
    <text evidence="1">The sequence shown here is derived from an EMBL/GenBank/DDBJ whole genome shotgun (WGS) entry which is preliminary data.</text>
</comment>
<sequence length="274" mass="32447">MIDNQQNIASKKVFLIENQYYHFKEIWQRLNEEKYVINPSWSTDKKQETFKETIDLVRIYLNPRYTRKTRQHALEKLKKKINTFNPDLFIIDYVLVGNYYGETGVHLALKLRELGFSQPIVFLSNSEMKTANVISKYPKISGFKIWIYKGFAGKAILEGEYFTKEIIPRLRDILKLHAEKTINDEKYEIIEKLNDKHEFYSNISDERHSDAIKGQKKLKLLIDWLNVHKEEVNNLGDLTELLEVLIRNGIASDKFIKLCDEILNKPDLLYWKEA</sequence>
<gene>
    <name evidence="1" type="ORF">RM706_13405</name>
</gene>
<protein>
    <recommendedName>
        <fullName evidence="3">Response regulatory domain-containing protein</fullName>
    </recommendedName>
</protein>
<evidence type="ECO:0008006" key="3">
    <source>
        <dbReference type="Google" id="ProtNLM"/>
    </source>
</evidence>
<organism evidence="1 2">
    <name type="scientific">Croceitalea rosinachiae</name>
    <dbReference type="NCBI Taxonomy" id="3075596"/>
    <lineage>
        <taxon>Bacteria</taxon>
        <taxon>Pseudomonadati</taxon>
        <taxon>Bacteroidota</taxon>
        <taxon>Flavobacteriia</taxon>
        <taxon>Flavobacteriales</taxon>
        <taxon>Flavobacteriaceae</taxon>
        <taxon>Croceitalea</taxon>
    </lineage>
</organism>
<keyword evidence="2" id="KW-1185">Reference proteome</keyword>
<accession>A0ABU3ADH5</accession>
<evidence type="ECO:0000313" key="2">
    <source>
        <dbReference type="Proteomes" id="UP001255246"/>
    </source>
</evidence>